<sequence>MWAAQLPPLRMGLQPLLLLLLLATSLVSPTRVQDAEPRPVFLIDSVKLKVLPGHNVGSGTNVTLQCVPKITSGTGKAPSYQSIFYRDGDLVFTQNSTTASLLHIPGARVANSGSYSCVVSGYGMRKESKSETLSVTGLQTPVLILNKSFVTEGEEVTVSCSAPEELGKFFFYFYEESKEVTKVQASTNWAKAPLIFSSQGNKSLHCDYVVVLHPGSMRSNQSKTVNVFVQELSIRPSIEIQPSTNVIEGDILNITCKVIGSLYESVNVYVSKDNKLLQTGLGRSVFSKKMLSDDSGTYECKLQMGNLLKTVNSSVVVSELFSKPVLTMHPKEVFEKEPFSLACNSLNISTLRIQENNVKYSIFKNGKILTLGTFHGKYNRRADTSLNGNYTCYAVAHMIRKTSNTIVFKAKVLVSKPLMKVSGNVIVGKNLSIQCHCENGSLPISYTLLNKKVPVHPVMTVWQPNDTALFNVTIRRKEDIKNFTCEAENNGYSSKKESDVLNVTVIEPVSKPNLLIMPYLGDVTEGEDLYLQCTVKDGSPPITFEWYRDGLDQPLYSTKSKGRSESYRLGRATSNHSSSYHCKADNQAKEEMLSKAGTINVRLARWKKILIGVFCIVLLVSLIGFGCYRYRVKRGKRESATELSVRSAPL</sequence>
<evidence type="ECO:0000256" key="4">
    <source>
        <dbReference type="SAM" id="Phobius"/>
    </source>
</evidence>
<feature type="domain" description="Ig-like" evidence="6">
    <location>
        <begin position="417"/>
        <end position="502"/>
    </location>
</feature>
<protein>
    <recommendedName>
        <fullName evidence="6">Ig-like domain-containing protein</fullName>
    </recommendedName>
</protein>
<feature type="chain" id="PRO_5040492691" description="Ig-like domain-containing protein" evidence="5">
    <location>
        <begin position="30"/>
        <end position="650"/>
    </location>
</feature>
<evidence type="ECO:0000256" key="2">
    <source>
        <dbReference type="ARBA" id="ARBA00023157"/>
    </source>
</evidence>
<feature type="domain" description="Ig-like" evidence="6">
    <location>
        <begin position="236"/>
        <end position="316"/>
    </location>
</feature>
<comment type="caution">
    <text evidence="7">The sequence shown here is derived from an EMBL/GenBank/DDBJ whole genome shotgun (WGS) entry which is preliminary data.</text>
</comment>
<dbReference type="PANTHER" id="PTHR11481:SF125">
    <property type="entry name" value="PLATELET ENDOTHELIAL CELL ADHESION MOLECULE-LIKE ISOFORM X1"/>
    <property type="match status" value="1"/>
</dbReference>
<dbReference type="InterPro" id="IPR040878">
    <property type="entry name" value="IL-40-like_Ig"/>
</dbReference>
<evidence type="ECO:0000256" key="5">
    <source>
        <dbReference type="SAM" id="SignalP"/>
    </source>
</evidence>
<dbReference type="InterPro" id="IPR013783">
    <property type="entry name" value="Ig-like_fold"/>
</dbReference>
<dbReference type="InterPro" id="IPR003598">
    <property type="entry name" value="Ig_sub2"/>
</dbReference>
<feature type="signal peptide" evidence="5">
    <location>
        <begin position="1"/>
        <end position="29"/>
    </location>
</feature>
<name>A0A9Q1DXW7_CONCO</name>
<dbReference type="GO" id="GO:0006955">
    <property type="term" value="P:immune response"/>
    <property type="evidence" value="ECO:0007669"/>
    <property type="project" value="TreeGrafter"/>
</dbReference>
<feature type="domain" description="Ig-like" evidence="6">
    <location>
        <begin position="39"/>
        <end position="134"/>
    </location>
</feature>
<dbReference type="SMART" id="SM00408">
    <property type="entry name" value="IGc2"/>
    <property type="match status" value="3"/>
</dbReference>
<proteinExistence type="predicted"/>
<dbReference type="OrthoDB" id="9950534at2759"/>
<keyword evidence="4" id="KW-0812">Transmembrane</keyword>
<evidence type="ECO:0000313" key="7">
    <source>
        <dbReference type="EMBL" id="KAJ8283855.1"/>
    </source>
</evidence>
<keyword evidence="4" id="KW-1133">Transmembrane helix</keyword>
<feature type="domain" description="Ig-like" evidence="6">
    <location>
        <begin position="512"/>
        <end position="594"/>
    </location>
</feature>
<dbReference type="InterPro" id="IPR050488">
    <property type="entry name" value="Ig_Fc_receptor"/>
</dbReference>
<dbReference type="GO" id="GO:0009897">
    <property type="term" value="C:external side of plasma membrane"/>
    <property type="evidence" value="ECO:0007669"/>
    <property type="project" value="TreeGrafter"/>
</dbReference>
<keyword evidence="2" id="KW-1015">Disulfide bond</keyword>
<dbReference type="PANTHER" id="PTHR11481">
    <property type="entry name" value="IMMUNOGLOBULIN FC RECEPTOR"/>
    <property type="match status" value="1"/>
</dbReference>
<dbReference type="AlphaFoldDB" id="A0A9Q1DXW7"/>
<keyword evidence="1 5" id="KW-0732">Signal</keyword>
<dbReference type="InterPro" id="IPR036179">
    <property type="entry name" value="Ig-like_dom_sf"/>
</dbReference>
<dbReference type="Gene3D" id="2.60.40.10">
    <property type="entry name" value="Immunoglobulins"/>
    <property type="match status" value="5"/>
</dbReference>
<dbReference type="SUPFAM" id="SSF48726">
    <property type="entry name" value="Immunoglobulin"/>
    <property type="match status" value="3"/>
</dbReference>
<dbReference type="InterPro" id="IPR007110">
    <property type="entry name" value="Ig-like_dom"/>
</dbReference>
<reference evidence="7" key="1">
    <citation type="journal article" date="2023" name="Science">
        <title>Genome structures resolve the early diversification of teleost fishes.</title>
        <authorList>
            <person name="Parey E."/>
            <person name="Louis A."/>
            <person name="Montfort J."/>
            <person name="Bouchez O."/>
            <person name="Roques C."/>
            <person name="Iampietro C."/>
            <person name="Lluch J."/>
            <person name="Castinel A."/>
            <person name="Donnadieu C."/>
            <person name="Desvignes T."/>
            <person name="Floi Bucao C."/>
            <person name="Jouanno E."/>
            <person name="Wen M."/>
            <person name="Mejri S."/>
            <person name="Dirks R."/>
            <person name="Jansen H."/>
            <person name="Henkel C."/>
            <person name="Chen W.J."/>
            <person name="Zahm M."/>
            <person name="Cabau C."/>
            <person name="Klopp C."/>
            <person name="Thompson A.W."/>
            <person name="Robinson-Rechavi M."/>
            <person name="Braasch I."/>
            <person name="Lecointre G."/>
            <person name="Bobe J."/>
            <person name="Postlethwait J.H."/>
            <person name="Berthelot C."/>
            <person name="Roest Crollius H."/>
            <person name="Guiguen Y."/>
        </authorList>
    </citation>
    <scope>NUCLEOTIDE SEQUENCE</scope>
    <source>
        <strain evidence="7">Concon-B</strain>
    </source>
</reference>
<evidence type="ECO:0000259" key="6">
    <source>
        <dbReference type="PROSITE" id="PS50835"/>
    </source>
</evidence>
<accession>A0A9Q1DXW7</accession>
<dbReference type="Proteomes" id="UP001152803">
    <property type="component" value="Unassembled WGS sequence"/>
</dbReference>
<dbReference type="Pfam" id="PF17736">
    <property type="entry name" value="Ig_C17orf99"/>
    <property type="match status" value="1"/>
</dbReference>
<dbReference type="EMBL" id="JAFJMO010000002">
    <property type="protein sequence ID" value="KAJ8283855.1"/>
    <property type="molecule type" value="Genomic_DNA"/>
</dbReference>
<evidence type="ECO:0000256" key="3">
    <source>
        <dbReference type="ARBA" id="ARBA00023180"/>
    </source>
</evidence>
<feature type="transmembrane region" description="Helical" evidence="4">
    <location>
        <begin position="609"/>
        <end position="628"/>
    </location>
</feature>
<dbReference type="Pfam" id="PF13927">
    <property type="entry name" value="Ig_3"/>
    <property type="match status" value="1"/>
</dbReference>
<keyword evidence="4" id="KW-0472">Membrane</keyword>
<keyword evidence="3" id="KW-0325">Glycoprotein</keyword>
<dbReference type="GO" id="GO:0004888">
    <property type="term" value="F:transmembrane signaling receptor activity"/>
    <property type="evidence" value="ECO:0007669"/>
    <property type="project" value="TreeGrafter"/>
</dbReference>
<keyword evidence="8" id="KW-1185">Reference proteome</keyword>
<dbReference type="GO" id="GO:0098742">
    <property type="term" value="P:cell-cell adhesion via plasma-membrane adhesion molecules"/>
    <property type="evidence" value="ECO:0007669"/>
    <property type="project" value="TreeGrafter"/>
</dbReference>
<dbReference type="Pfam" id="PF13895">
    <property type="entry name" value="Ig_2"/>
    <property type="match status" value="1"/>
</dbReference>
<gene>
    <name evidence="7" type="ORF">COCON_G00027050</name>
</gene>
<dbReference type="GO" id="GO:0007166">
    <property type="term" value="P:cell surface receptor signaling pathway"/>
    <property type="evidence" value="ECO:0007669"/>
    <property type="project" value="TreeGrafter"/>
</dbReference>
<organism evidence="7 8">
    <name type="scientific">Conger conger</name>
    <name type="common">Conger eel</name>
    <name type="synonym">Muraena conger</name>
    <dbReference type="NCBI Taxonomy" id="82655"/>
    <lineage>
        <taxon>Eukaryota</taxon>
        <taxon>Metazoa</taxon>
        <taxon>Chordata</taxon>
        <taxon>Craniata</taxon>
        <taxon>Vertebrata</taxon>
        <taxon>Euteleostomi</taxon>
        <taxon>Actinopterygii</taxon>
        <taxon>Neopterygii</taxon>
        <taxon>Teleostei</taxon>
        <taxon>Anguilliformes</taxon>
        <taxon>Congridae</taxon>
        <taxon>Conger</taxon>
    </lineage>
</organism>
<dbReference type="InterPro" id="IPR003599">
    <property type="entry name" value="Ig_sub"/>
</dbReference>
<dbReference type="PROSITE" id="PS50835">
    <property type="entry name" value="IG_LIKE"/>
    <property type="match status" value="4"/>
</dbReference>
<dbReference type="SMART" id="SM00409">
    <property type="entry name" value="IG"/>
    <property type="match status" value="4"/>
</dbReference>
<evidence type="ECO:0000256" key="1">
    <source>
        <dbReference type="ARBA" id="ARBA00022729"/>
    </source>
</evidence>
<evidence type="ECO:0000313" key="8">
    <source>
        <dbReference type="Proteomes" id="UP001152803"/>
    </source>
</evidence>